<organism evidence="2 3">
    <name type="scientific">Mycolicibacter virginiensis</name>
    <dbReference type="NCBI Taxonomy" id="1795032"/>
    <lineage>
        <taxon>Bacteria</taxon>
        <taxon>Bacillati</taxon>
        <taxon>Actinomycetota</taxon>
        <taxon>Actinomycetes</taxon>
        <taxon>Mycobacteriales</taxon>
        <taxon>Mycobacteriaceae</taxon>
        <taxon>Mycolicibacter</taxon>
    </lineage>
</organism>
<dbReference type="EMBL" id="PUEV01000050">
    <property type="protein sequence ID" value="PQM52296.1"/>
    <property type="molecule type" value="Genomic_DNA"/>
</dbReference>
<reference evidence="2 3" key="1">
    <citation type="submission" date="2018-02" db="EMBL/GenBank/DDBJ databases">
        <title>Draft genome sequence of Mycobacterium virginiense isolated from mud of a swine farm in Japan.</title>
        <authorList>
            <person name="Ohya K."/>
        </authorList>
    </citation>
    <scope>NUCLEOTIDE SEQUENCE [LARGE SCALE GENOMIC DNA]</scope>
    <source>
        <strain evidence="2 3">GF75</strain>
    </source>
</reference>
<comment type="caution">
    <text evidence="2">The sequence shown here is derived from an EMBL/GenBank/DDBJ whole genome shotgun (WGS) entry which is preliminary data.</text>
</comment>
<gene>
    <name evidence="2" type="ORF">C5U48_10715</name>
</gene>
<dbReference type="InterPro" id="IPR004360">
    <property type="entry name" value="Glyas_Fos-R_dOase_dom"/>
</dbReference>
<dbReference type="Pfam" id="PF00903">
    <property type="entry name" value="Glyoxalase"/>
    <property type="match status" value="1"/>
</dbReference>
<protein>
    <submittedName>
        <fullName evidence="2">Glyoxalase</fullName>
    </submittedName>
</protein>
<proteinExistence type="predicted"/>
<sequence length="130" mass="13927">MMSAAKIGLKTINLVCVPTVDQAKAVAFYESLGFEKRTDIDMGDGYHWIEVYPPTGLAGIALAPPPPESGPVEPTDTGIALTTDDIDATHAAMKELGVDVDDQVARMGDPVPPMFWFRDPTGHTLMVVEA</sequence>
<keyword evidence="3" id="KW-1185">Reference proteome</keyword>
<accession>A0A9X7IN34</accession>
<evidence type="ECO:0000259" key="1">
    <source>
        <dbReference type="PROSITE" id="PS51819"/>
    </source>
</evidence>
<dbReference type="AlphaFoldDB" id="A0A9X7IN34"/>
<dbReference type="Proteomes" id="UP000237911">
    <property type="component" value="Unassembled WGS sequence"/>
</dbReference>
<name>A0A9X7IN34_9MYCO</name>
<dbReference type="PROSITE" id="PS51819">
    <property type="entry name" value="VOC"/>
    <property type="match status" value="1"/>
</dbReference>
<dbReference type="PANTHER" id="PTHR36437:SF2">
    <property type="entry name" value="GLYOXALASE_BLEOMYCIN RESISTANCE PROTEIN_DIOXYGENASE"/>
    <property type="match status" value="1"/>
</dbReference>
<feature type="domain" description="VOC" evidence="1">
    <location>
        <begin position="11"/>
        <end position="130"/>
    </location>
</feature>
<dbReference type="InterPro" id="IPR029068">
    <property type="entry name" value="Glyas_Bleomycin-R_OHBP_Dase"/>
</dbReference>
<evidence type="ECO:0000313" key="3">
    <source>
        <dbReference type="Proteomes" id="UP000237911"/>
    </source>
</evidence>
<evidence type="ECO:0000313" key="2">
    <source>
        <dbReference type="EMBL" id="PQM52296.1"/>
    </source>
</evidence>
<dbReference type="SUPFAM" id="SSF54593">
    <property type="entry name" value="Glyoxalase/Bleomycin resistance protein/Dihydroxybiphenyl dioxygenase"/>
    <property type="match status" value="1"/>
</dbReference>
<dbReference type="Gene3D" id="3.10.180.10">
    <property type="entry name" value="2,3-Dihydroxybiphenyl 1,2-Dioxygenase, domain 1"/>
    <property type="match status" value="1"/>
</dbReference>
<dbReference type="PANTHER" id="PTHR36437">
    <property type="entry name" value="GLYOXALASE/BLEOMYCIN RESISTANCE PROTEIN/DIOXYGENASE"/>
    <property type="match status" value="1"/>
</dbReference>
<dbReference type="InterPro" id="IPR037523">
    <property type="entry name" value="VOC_core"/>
</dbReference>